<feature type="transmembrane region" description="Helical" evidence="1">
    <location>
        <begin position="110"/>
        <end position="133"/>
    </location>
</feature>
<organism evidence="2 3">
    <name type="scientific">Bombyx mandarina</name>
    <name type="common">Wild silk moth</name>
    <name type="synonym">Wild silkworm</name>
    <dbReference type="NCBI Taxonomy" id="7092"/>
    <lineage>
        <taxon>Eukaryota</taxon>
        <taxon>Metazoa</taxon>
        <taxon>Ecdysozoa</taxon>
        <taxon>Arthropoda</taxon>
        <taxon>Hexapoda</taxon>
        <taxon>Insecta</taxon>
        <taxon>Pterygota</taxon>
        <taxon>Neoptera</taxon>
        <taxon>Endopterygota</taxon>
        <taxon>Lepidoptera</taxon>
        <taxon>Glossata</taxon>
        <taxon>Ditrysia</taxon>
        <taxon>Bombycoidea</taxon>
        <taxon>Bombycidae</taxon>
        <taxon>Bombycinae</taxon>
        <taxon>Bombyx</taxon>
    </lineage>
</organism>
<dbReference type="GeneID" id="114245705"/>
<sequence>MADEVEKPTVSLNLGGAFSEKVSEIVDNMDIKTVLKKMIDMPPEGEDNGETKEQLQGILEKIEAMSDEEREEFMAKIKQGLMQKLNFNLGQNIDLSGLETAIKEAIVQKLYMVGAIVAFIVFLLLVFFGYKLYKSIKDKEVKREEKKKAKQLKKKK</sequence>
<dbReference type="Proteomes" id="UP000504629">
    <property type="component" value="Unplaced"/>
</dbReference>
<evidence type="ECO:0000313" key="3">
    <source>
        <dbReference type="RefSeq" id="XP_028033774.1"/>
    </source>
</evidence>
<evidence type="ECO:0000313" key="2">
    <source>
        <dbReference type="Proteomes" id="UP000504629"/>
    </source>
</evidence>
<dbReference type="AlphaFoldDB" id="A0A6J2K0B0"/>
<dbReference type="KEGG" id="bman:114245705"/>
<dbReference type="RefSeq" id="XP_028033774.1">
    <property type="nucleotide sequence ID" value="XM_028177973.1"/>
</dbReference>
<gene>
    <name evidence="3" type="primary">LOC114245705</name>
</gene>
<evidence type="ECO:0000256" key="1">
    <source>
        <dbReference type="SAM" id="Phobius"/>
    </source>
</evidence>
<keyword evidence="1" id="KW-1133">Transmembrane helix</keyword>
<dbReference type="OrthoDB" id="8117782at2759"/>
<protein>
    <submittedName>
        <fullName evidence="3">Uncharacterized protein LOC114245705</fullName>
    </submittedName>
</protein>
<name>A0A6J2K0B0_BOMMA</name>
<keyword evidence="1" id="KW-0472">Membrane</keyword>
<reference evidence="3" key="1">
    <citation type="submission" date="2025-08" db="UniProtKB">
        <authorList>
            <consortium name="RefSeq"/>
        </authorList>
    </citation>
    <scope>IDENTIFICATION</scope>
    <source>
        <tissue evidence="3">Silk gland</tissue>
    </source>
</reference>
<proteinExistence type="predicted"/>
<accession>A0A6J2K0B0</accession>
<keyword evidence="1" id="KW-0812">Transmembrane</keyword>
<keyword evidence="2" id="KW-1185">Reference proteome</keyword>